<evidence type="ECO:0000313" key="4">
    <source>
        <dbReference type="Proteomes" id="UP001241747"/>
    </source>
</evidence>
<keyword evidence="4" id="KW-1185">Reference proteome</keyword>
<reference evidence="3 4" key="1">
    <citation type="submission" date="2023-07" db="EMBL/GenBank/DDBJ databases">
        <title>Genomic Encyclopedia of Type Strains, Phase IV (KMG-IV): sequencing the most valuable type-strain genomes for metagenomic binning, comparative biology and taxonomic classification.</title>
        <authorList>
            <person name="Goeker M."/>
        </authorList>
    </citation>
    <scope>NUCLEOTIDE SEQUENCE [LARGE SCALE GENOMIC DNA]</scope>
    <source>
        <strain evidence="3 4">DSM 3770</strain>
    </source>
</reference>
<dbReference type="PROSITE" id="PS50994">
    <property type="entry name" value="INTEGRASE"/>
    <property type="match status" value="1"/>
</dbReference>
<sequence>MITKVLPEHAIRGNYVLPVGHVFAITEPEERLYEFVSRIRDVVTIRPLAPPHFEQIVSGREFDDLVASGKIDPRYEDNKPSMRAARTRHQGMGCLDVPVTEREVLDFHWRLCRRIHDMNVAGKISLTDEALYPAIIQVASALAYGGQAAAEERVKGNTGRRRGGKKALPAAGERRIRARKARMVFDLPSPSTVRAYIRRLVDTDWDMRELRDRRKGRSGVHAARLATAKSYQIMQPWVMAYLDRSRPTVAMLYKLMIGSTRIEDVNAGRENGNLRPYPDQGLETFASVNAKRAEDGLPPLQVPSLSTFERAIRKIDKYQVVCARHGAKAARAQFHIVGRRAGPLAAGERVSIDHWLGQLMALKLPGEFWRGLDEEKVDALLRLRLTVCVAICEATKVILGLRLSLSSDEQTAVETLEMVCRDKTDVAAAAGCTDAWGHALTPEDIRTDSGSEFIGFRFRAAVTDLGANNEIGPAGHPDVRACIERFNGTLDRQLMPLFQGRTFSGIAEKGDYDPAAAANVTAEILGKALVRWVVDVYHNLPHAGLGGETPNDAWARLTEEYGVRPPPSPTVMRALFGFNDDRQIQNRGIRFMGLFYRRSDDNRLAKLRQRIGQKKVRIRADLRNLGAISVCANEDGATWFTVHCDFDWMEGVSADEWLATMARTRQRCTDLAKLREPVVLAALQDIRQVARVSAQAAGIGPSTMTPEMLLKREQEECQHLDIRPADKRGTTFEGITDAPWDPCPAGDDAGGDEPLAMDEDGTENPKTSVSRRRRGLGSGFLKEEE</sequence>
<feature type="domain" description="Integrase catalytic" evidence="2">
    <location>
        <begin position="361"/>
        <end position="558"/>
    </location>
</feature>
<dbReference type="InterPro" id="IPR036397">
    <property type="entry name" value="RNaseH_sf"/>
</dbReference>
<dbReference type="InterPro" id="IPR001584">
    <property type="entry name" value="Integrase_cat-core"/>
</dbReference>
<comment type="caution">
    <text evidence="3">The sequence shown here is derived from an EMBL/GenBank/DDBJ whole genome shotgun (WGS) entry which is preliminary data.</text>
</comment>
<feature type="region of interest" description="Disordered" evidence="1">
    <location>
        <begin position="725"/>
        <end position="785"/>
    </location>
</feature>
<dbReference type="Pfam" id="PF09299">
    <property type="entry name" value="Mu-transpos_C"/>
    <property type="match status" value="1"/>
</dbReference>
<dbReference type="EMBL" id="JAUSVY010000016">
    <property type="protein sequence ID" value="MDQ0507339.1"/>
    <property type="molecule type" value="Genomic_DNA"/>
</dbReference>
<gene>
    <name evidence="3" type="ORF">QOZ94_004162</name>
</gene>
<accession>A0ABU0LJM5</accession>
<dbReference type="Gene3D" id="3.30.420.10">
    <property type="entry name" value="Ribonuclease H-like superfamily/Ribonuclease H"/>
    <property type="match status" value="1"/>
</dbReference>
<dbReference type="SUPFAM" id="SSF53098">
    <property type="entry name" value="Ribonuclease H-like"/>
    <property type="match status" value="1"/>
</dbReference>
<dbReference type="InterPro" id="IPR015378">
    <property type="entry name" value="Transposase-like_Mu_C"/>
</dbReference>
<feature type="compositionally biased region" description="Acidic residues" evidence="1">
    <location>
        <begin position="749"/>
        <end position="762"/>
    </location>
</feature>
<evidence type="ECO:0000313" key="3">
    <source>
        <dbReference type="EMBL" id="MDQ0507339.1"/>
    </source>
</evidence>
<evidence type="ECO:0000256" key="1">
    <source>
        <dbReference type="SAM" id="MobiDB-lite"/>
    </source>
</evidence>
<feature type="compositionally biased region" description="Low complexity" evidence="1">
    <location>
        <begin position="737"/>
        <end position="747"/>
    </location>
</feature>
<dbReference type="Proteomes" id="UP001241747">
    <property type="component" value="Unassembled WGS sequence"/>
</dbReference>
<protein>
    <submittedName>
        <fullName evidence="3">Transposase</fullName>
    </submittedName>
</protein>
<organism evidence="3 4">
    <name type="scientific">Xanthobacter agilis</name>
    <dbReference type="NCBI Taxonomy" id="47492"/>
    <lineage>
        <taxon>Bacteria</taxon>
        <taxon>Pseudomonadati</taxon>
        <taxon>Pseudomonadota</taxon>
        <taxon>Alphaproteobacteria</taxon>
        <taxon>Hyphomicrobiales</taxon>
        <taxon>Xanthobacteraceae</taxon>
        <taxon>Xanthobacter</taxon>
    </lineage>
</organism>
<dbReference type="InterPro" id="IPR012337">
    <property type="entry name" value="RNaseH-like_sf"/>
</dbReference>
<proteinExistence type="predicted"/>
<dbReference type="RefSeq" id="WP_237347677.1">
    <property type="nucleotide sequence ID" value="NZ_JABWGX010000046.1"/>
</dbReference>
<evidence type="ECO:0000259" key="2">
    <source>
        <dbReference type="PROSITE" id="PS50994"/>
    </source>
</evidence>
<name>A0ABU0LJM5_XANAG</name>